<reference evidence="5 6" key="2">
    <citation type="journal article" date="2019" name="BMC Genomics">
        <title>The Anaplasma ovis genome reveals a high proportion of pseudogenes.</title>
        <authorList>
            <person name="Liu Z."/>
            <person name="Peasley A.M."/>
            <person name="Yang J."/>
            <person name="Li Y."/>
            <person name="Guan G."/>
            <person name="Luo J."/>
            <person name="Yin H."/>
            <person name="Brayton K.A."/>
        </authorList>
    </citation>
    <scope>NUCLEOTIDE SEQUENCE [LARGE SCALE GENOMIC DNA]</scope>
    <source>
        <strain evidence="5 6">Haibei</strain>
    </source>
</reference>
<keyword evidence="6" id="KW-1185">Reference proteome</keyword>
<dbReference type="Gene3D" id="3.30.910.20">
    <property type="entry name" value="Skp domain"/>
    <property type="match status" value="1"/>
</dbReference>
<feature type="chain" id="PRO_5016306273" description="OmpH family outer membrane protein" evidence="4">
    <location>
        <begin position="26"/>
        <end position="186"/>
    </location>
</feature>
<evidence type="ECO:0000256" key="4">
    <source>
        <dbReference type="SAM" id="SignalP"/>
    </source>
</evidence>
<sequence>MQVFRMRRFLTLFFFVLLCSSGAGAEDASVSRPVLFIDSEKVLGEALVAKDIRAQLDRRRTELQSTFSRRGEELRKGEDELIKQKSILSSEAFEVKVAEFRKEVDSLNRDAAAKMSELEGMYSGAMEQVYNKVQQISKRLAGELGATIVFFIPRGQVAYVEDSADISERVLEALNKDLSRVSMGGS</sequence>
<evidence type="ECO:0000313" key="5">
    <source>
        <dbReference type="EMBL" id="ASI47957.1"/>
    </source>
</evidence>
<dbReference type="EMBL" id="CP015994">
    <property type="protein sequence ID" value="ASI47957.1"/>
    <property type="molecule type" value="Genomic_DNA"/>
</dbReference>
<dbReference type="InterPro" id="IPR024930">
    <property type="entry name" value="Skp_dom_sf"/>
</dbReference>
<evidence type="ECO:0000256" key="2">
    <source>
        <dbReference type="ARBA" id="ARBA00022729"/>
    </source>
</evidence>
<dbReference type="OrthoDB" id="7163196at2"/>
<dbReference type="Pfam" id="PF03938">
    <property type="entry name" value="OmpH"/>
    <property type="match status" value="1"/>
</dbReference>
<evidence type="ECO:0000313" key="6">
    <source>
        <dbReference type="Proteomes" id="UP000259762"/>
    </source>
</evidence>
<dbReference type="PANTHER" id="PTHR35089:SF1">
    <property type="entry name" value="CHAPERONE PROTEIN SKP"/>
    <property type="match status" value="1"/>
</dbReference>
<reference evidence="6" key="1">
    <citation type="submission" date="2018-06" db="EMBL/GenBank/DDBJ databases">
        <title>The Anaplasma ovis genome reveals a high proportion of pseudogenes.</title>
        <authorList>
            <person name="Liu Z."/>
            <person name="Peasley A.M."/>
            <person name="Yang J."/>
            <person name="Li Y."/>
            <person name="Guan G."/>
            <person name="Luo J."/>
            <person name="Yin H."/>
            <person name="Brayton K.A."/>
        </authorList>
    </citation>
    <scope>NUCLEOTIDE SEQUENCE [LARGE SCALE GENOMIC DNA]</scope>
    <source>
        <strain evidence="6">Haibei</strain>
    </source>
</reference>
<evidence type="ECO:0000256" key="3">
    <source>
        <dbReference type="SAM" id="Coils"/>
    </source>
</evidence>
<accession>A0A2Z2LFA5</accession>
<feature type="signal peptide" evidence="4">
    <location>
        <begin position="1"/>
        <end position="25"/>
    </location>
</feature>
<comment type="similarity">
    <text evidence="1">Belongs to the Skp family.</text>
</comment>
<dbReference type="Proteomes" id="UP000259762">
    <property type="component" value="Chromosome"/>
</dbReference>
<proteinExistence type="inferred from homology"/>
<evidence type="ECO:0008006" key="7">
    <source>
        <dbReference type="Google" id="ProtNLM"/>
    </source>
</evidence>
<gene>
    <name evidence="5" type="ORF">AOV_04110</name>
</gene>
<keyword evidence="3" id="KW-0175">Coiled coil</keyword>
<dbReference type="SMART" id="SM00935">
    <property type="entry name" value="OmpH"/>
    <property type="match status" value="1"/>
</dbReference>
<dbReference type="GO" id="GO:0050821">
    <property type="term" value="P:protein stabilization"/>
    <property type="evidence" value="ECO:0007669"/>
    <property type="project" value="TreeGrafter"/>
</dbReference>
<dbReference type="InterPro" id="IPR005632">
    <property type="entry name" value="Chaperone_Skp"/>
</dbReference>
<dbReference type="GO" id="GO:0005829">
    <property type="term" value="C:cytosol"/>
    <property type="evidence" value="ECO:0007669"/>
    <property type="project" value="TreeGrafter"/>
</dbReference>
<evidence type="ECO:0000256" key="1">
    <source>
        <dbReference type="ARBA" id="ARBA00009091"/>
    </source>
</evidence>
<name>A0A2Z2LFA5_9RICK</name>
<keyword evidence="2 4" id="KW-0732">Signal</keyword>
<organism evidence="5 6">
    <name type="scientific">Anaplasma ovis str. Haibei</name>
    <dbReference type="NCBI Taxonomy" id="1248439"/>
    <lineage>
        <taxon>Bacteria</taxon>
        <taxon>Pseudomonadati</taxon>
        <taxon>Pseudomonadota</taxon>
        <taxon>Alphaproteobacteria</taxon>
        <taxon>Rickettsiales</taxon>
        <taxon>Anaplasmataceae</taxon>
        <taxon>Anaplasma</taxon>
    </lineage>
</organism>
<feature type="coiled-coil region" evidence="3">
    <location>
        <begin position="90"/>
        <end position="117"/>
    </location>
</feature>
<dbReference type="GO" id="GO:0051082">
    <property type="term" value="F:unfolded protein binding"/>
    <property type="evidence" value="ECO:0007669"/>
    <property type="project" value="InterPro"/>
</dbReference>
<dbReference type="AlphaFoldDB" id="A0A2Z2LFA5"/>
<protein>
    <recommendedName>
        <fullName evidence="7">OmpH family outer membrane protein</fullName>
    </recommendedName>
</protein>
<dbReference type="SUPFAM" id="SSF111384">
    <property type="entry name" value="OmpH-like"/>
    <property type="match status" value="1"/>
</dbReference>
<dbReference type="PANTHER" id="PTHR35089">
    <property type="entry name" value="CHAPERONE PROTEIN SKP"/>
    <property type="match status" value="1"/>
</dbReference>
<dbReference type="KEGG" id="aoh:AOV_04110"/>
<dbReference type="RefSeq" id="WP_075139393.1">
    <property type="nucleotide sequence ID" value="NZ_CP015994.1"/>
</dbReference>